<feature type="compositionally biased region" description="Polar residues" evidence="5">
    <location>
        <begin position="27"/>
        <end position="37"/>
    </location>
</feature>
<comment type="caution">
    <text evidence="8">The sequence shown here is derived from an EMBL/GenBank/DDBJ whole genome shotgun (WGS) entry which is preliminary data.</text>
</comment>
<feature type="transmembrane region" description="Helical" evidence="6">
    <location>
        <begin position="164"/>
        <end position="188"/>
    </location>
</feature>
<dbReference type="InterPro" id="IPR006977">
    <property type="entry name" value="Yip1_dom"/>
</dbReference>
<protein>
    <recommendedName>
        <fullName evidence="7">Yip1 domain-containing protein</fullName>
    </recommendedName>
</protein>
<name>A0A0D2GB11_9BACT</name>
<keyword evidence="3 6" id="KW-1133">Transmembrane helix</keyword>
<reference evidence="8 9" key="1">
    <citation type="submission" date="2013-11" db="EMBL/GenBank/DDBJ databases">
        <title>Metagenomic analysis of a methanogenic consortium involved in long chain n-alkane degradation.</title>
        <authorList>
            <person name="Davidova I.A."/>
            <person name="Callaghan A.V."/>
            <person name="Wawrik B."/>
            <person name="Pruitt S."/>
            <person name="Marks C."/>
            <person name="Duncan K.E."/>
            <person name="Suflita J.M."/>
        </authorList>
    </citation>
    <scope>NUCLEOTIDE SEQUENCE [LARGE SCALE GENOMIC DNA]</scope>
    <source>
        <strain evidence="8 9">SPR</strain>
    </source>
</reference>
<feature type="transmembrane region" description="Helical" evidence="6">
    <location>
        <begin position="126"/>
        <end position="152"/>
    </location>
</feature>
<evidence type="ECO:0000259" key="7">
    <source>
        <dbReference type="Pfam" id="PF04893"/>
    </source>
</evidence>
<feature type="transmembrane region" description="Helical" evidence="6">
    <location>
        <begin position="93"/>
        <end position="114"/>
    </location>
</feature>
<evidence type="ECO:0000256" key="3">
    <source>
        <dbReference type="ARBA" id="ARBA00022989"/>
    </source>
</evidence>
<keyword evidence="4 6" id="KW-0472">Membrane</keyword>
<keyword evidence="2 6" id="KW-0812">Transmembrane</keyword>
<evidence type="ECO:0000256" key="6">
    <source>
        <dbReference type="SAM" id="Phobius"/>
    </source>
</evidence>
<keyword evidence="9" id="KW-1185">Reference proteome</keyword>
<sequence>MFFIFFQQNTPALYILNQTSFKNNKGTVMDYQNQSPGQTPPPPPPPPNSNEAGLLPWEKEQGTVWDRLWQTWQLVMFKPALAFGPLSYFDWRLPLAFAAIVTLAQMVISLLFSGMGGGFSYSLTSIIFRSLFLLAVGLPILSGLLMFFLGLFGAKTTFSPIFRLVCYSNAASILTLIPVVGPFANLGWSIYILMNGTARLTGMPPGKTALPVIIAIFAPLLLLVVPIMLMFVG</sequence>
<dbReference type="EMBL" id="AZAC01000035">
    <property type="protein sequence ID" value="KIX12007.1"/>
    <property type="molecule type" value="Genomic_DNA"/>
</dbReference>
<evidence type="ECO:0000256" key="1">
    <source>
        <dbReference type="ARBA" id="ARBA00004141"/>
    </source>
</evidence>
<evidence type="ECO:0000256" key="5">
    <source>
        <dbReference type="SAM" id="MobiDB-lite"/>
    </source>
</evidence>
<dbReference type="Proteomes" id="UP000032233">
    <property type="component" value="Unassembled WGS sequence"/>
</dbReference>
<dbReference type="AlphaFoldDB" id="A0A0D2GB11"/>
<evidence type="ECO:0000313" key="9">
    <source>
        <dbReference type="Proteomes" id="UP000032233"/>
    </source>
</evidence>
<dbReference type="Pfam" id="PF04893">
    <property type="entry name" value="Yip1"/>
    <property type="match status" value="1"/>
</dbReference>
<dbReference type="InParanoid" id="A0A0D2GB11"/>
<comment type="subcellular location">
    <subcellularLocation>
        <location evidence="1">Membrane</location>
        <topology evidence="1">Multi-pass membrane protein</topology>
    </subcellularLocation>
</comment>
<dbReference type="GO" id="GO:0016020">
    <property type="term" value="C:membrane"/>
    <property type="evidence" value="ECO:0007669"/>
    <property type="project" value="UniProtKB-SubCell"/>
</dbReference>
<feature type="domain" description="Yip1" evidence="7">
    <location>
        <begin position="75"/>
        <end position="224"/>
    </location>
</feature>
<evidence type="ECO:0000256" key="4">
    <source>
        <dbReference type="ARBA" id="ARBA00023136"/>
    </source>
</evidence>
<feature type="region of interest" description="Disordered" evidence="5">
    <location>
        <begin position="27"/>
        <end position="53"/>
    </location>
</feature>
<evidence type="ECO:0000313" key="8">
    <source>
        <dbReference type="EMBL" id="KIX12007.1"/>
    </source>
</evidence>
<gene>
    <name evidence="8" type="ORF">X474_21135</name>
</gene>
<proteinExistence type="predicted"/>
<feature type="compositionally biased region" description="Pro residues" evidence="5">
    <location>
        <begin position="38"/>
        <end position="48"/>
    </location>
</feature>
<organism evidence="8 9">
    <name type="scientific">Dethiosulfatarculus sandiegensis</name>
    <dbReference type="NCBI Taxonomy" id="1429043"/>
    <lineage>
        <taxon>Bacteria</taxon>
        <taxon>Pseudomonadati</taxon>
        <taxon>Thermodesulfobacteriota</taxon>
        <taxon>Desulfarculia</taxon>
        <taxon>Desulfarculales</taxon>
        <taxon>Desulfarculaceae</taxon>
        <taxon>Dethiosulfatarculus</taxon>
    </lineage>
</organism>
<evidence type="ECO:0000256" key="2">
    <source>
        <dbReference type="ARBA" id="ARBA00022692"/>
    </source>
</evidence>
<accession>A0A0D2GB11</accession>
<feature type="transmembrane region" description="Helical" evidence="6">
    <location>
        <begin position="208"/>
        <end position="232"/>
    </location>
</feature>